<feature type="domain" description="CobN/magnesium chelatase" evidence="1">
    <location>
        <begin position="140"/>
        <end position="694"/>
    </location>
</feature>
<reference evidence="2 3" key="1">
    <citation type="journal article" date="2016" name="Environ. Microbiol.">
        <title>New Methyloceanibacter diversity from North Sea sediments includes methanotroph containing solely the soluble methane monooxygenase.</title>
        <authorList>
            <person name="Vekeman B."/>
            <person name="Kerckhof F.M."/>
            <person name="Cremers G."/>
            <person name="de Vos P."/>
            <person name="Vandamme P."/>
            <person name="Boon N."/>
            <person name="Op den Camp H.J."/>
            <person name="Heylen K."/>
        </authorList>
    </citation>
    <scope>NUCLEOTIDE SEQUENCE [LARGE SCALE GENOMIC DNA]</scope>
    <source>
        <strain evidence="2 3">R-67174</strain>
    </source>
</reference>
<dbReference type="EMBL" id="LPWG01000002">
    <property type="protein sequence ID" value="ODS01099.1"/>
    <property type="molecule type" value="Genomic_DNA"/>
</dbReference>
<dbReference type="STRING" id="1774968.AUC68_12025"/>
<keyword evidence="3" id="KW-1185">Reference proteome</keyword>
<dbReference type="PANTHER" id="PTHR44119:SF4">
    <property type="entry name" value="AEROBIC COBALTOCHELATASE SUBUNIT COBN"/>
    <property type="match status" value="1"/>
</dbReference>
<evidence type="ECO:0000259" key="1">
    <source>
        <dbReference type="Pfam" id="PF02514"/>
    </source>
</evidence>
<name>A0A1E3W5K8_9HYPH</name>
<organism evidence="2 3">
    <name type="scientific">Methyloceanibacter methanicus</name>
    <dbReference type="NCBI Taxonomy" id="1774968"/>
    <lineage>
        <taxon>Bacteria</taxon>
        <taxon>Pseudomonadati</taxon>
        <taxon>Pseudomonadota</taxon>
        <taxon>Alphaproteobacteria</taxon>
        <taxon>Hyphomicrobiales</taxon>
        <taxon>Hyphomicrobiaceae</taxon>
        <taxon>Methyloceanibacter</taxon>
    </lineage>
</organism>
<dbReference type="NCBIfam" id="NF008973">
    <property type="entry name" value="PRK12321.1"/>
    <property type="match status" value="1"/>
</dbReference>
<dbReference type="OrthoDB" id="9757976at2"/>
<sequence length="1122" mass="119581">MHLLQTSSATLDDIAEPIDLGQTPGDIVILSFTDSDLAGLVAAYAEERDCLPSVRLARLRDLRHPMSTDLWIVTVAQHAKVIVVRLLGGLDWWRYGVERLAAVARERGIALAVLPGEDRDDTRLFEQSTLDEPELKTLLAYFREGGPANLRALLRRLARLGGTELHAPAPQAFPRMGVYCPGEGVVALEAFLAGDHTDADDARDLATVPILFYRAALLAADTGPIDVLYTALSRRGLRPVPLFVPSLKAPDAIAFVRGAFERFGPSAIVTTTAFAAGDGVFEGCDAPVVQAVIANTRREAWASNPRGLGPADLSMHVVLPELDGRVLAGTLGFKDTQDKDEALGFAGFVSRPERDRIEAVADKVAALVRLRHLPRTERKIAIVLPDYPGAGGRAAYAVGLDVPASVLGAMTDLDAAGYTVDDIPPGTHSLLARLTGQDNGLSLGLEDYEAHLAALPEAVGAAMCEAWGDPENDPDFRDGAFRFQAATFGNVTVALPPDRGKTTDRRADYHDPDLPPRHALLAFGLWLQHEVCADAMLHLGAHGTLEWLPGNAVALTASCFPEAVLGALPVFYPFIVSNPGEAAQAKRRVAAVTIGHLPPPITGTEMTGAALELEQLVDEYAIADGLDTRRRDRLAALIVDKAKETGLADEAGLSRDECGQEALRKIDTWLCDLKDLAVKDGLHVFGRDPHTDDADWIACAAAERAALLAALDAKRVRPGPAGAPSRGRRDVLPTGRNLYTADPRVLPTQTAMELGMRAADEVVRGYMQQHGEMPRSLVIDLWGSATLRTGGEEIAQGLALMGCRPVWDPATGRVTGVEVLPPASMGRPRVDVTFRISGLFRDLFPAQIALLDAAVKLVAARDEDPHDNPLAAAVKGTGNAVPERIFGNAPGAYGAGIEDFLGARATDDGFKDASDEILGAAYLAATSYVYGGAEGEGTARHGAFADRVAEADLLVHLSDDPTRDILEGAEDVAHIGGFAAAARTLGAKPDLIVLDTTNPSAPKARPLPQALARIVRARAISPAFIAGMMRHRARGAAELAETVDRLADFADVTDAVSGALFDAIHDAYLGDATVRNFLVRENPQAACAIAERLETARRKGLWHPKRNDLGMDDLLGLAEAAQ</sequence>
<accession>A0A1E3W5K8</accession>
<dbReference type="CDD" id="cd10150">
    <property type="entry name" value="CobN_like"/>
    <property type="match status" value="1"/>
</dbReference>
<feature type="domain" description="CobN/magnesium chelatase" evidence="1">
    <location>
        <begin position="701"/>
        <end position="1107"/>
    </location>
</feature>
<evidence type="ECO:0000313" key="3">
    <source>
        <dbReference type="Proteomes" id="UP000094501"/>
    </source>
</evidence>
<dbReference type="PANTHER" id="PTHR44119">
    <property type="entry name" value="MAGNESIUM-CHELATASE SUBUNIT CHLH, CHLOROPLASTIC"/>
    <property type="match status" value="1"/>
</dbReference>
<dbReference type="AlphaFoldDB" id="A0A1E3W5K8"/>
<gene>
    <name evidence="2" type="ORF">AUC68_12025</name>
</gene>
<dbReference type="Proteomes" id="UP000094501">
    <property type="component" value="Unassembled WGS sequence"/>
</dbReference>
<dbReference type="InterPro" id="IPR003672">
    <property type="entry name" value="CobN/Mg_chltase"/>
</dbReference>
<proteinExistence type="predicted"/>
<comment type="caution">
    <text evidence="2">The sequence shown here is derived from an EMBL/GenBank/DDBJ whole genome shotgun (WGS) entry which is preliminary data.</text>
</comment>
<evidence type="ECO:0000313" key="2">
    <source>
        <dbReference type="EMBL" id="ODS01099.1"/>
    </source>
</evidence>
<dbReference type="Pfam" id="PF02514">
    <property type="entry name" value="CobN-Mg_chel"/>
    <property type="match status" value="2"/>
</dbReference>
<dbReference type="RefSeq" id="WP_069435944.1">
    <property type="nucleotide sequence ID" value="NZ_LPWG01000002.1"/>
</dbReference>
<protein>
    <submittedName>
        <fullName evidence="2">Cobalt chelatase</fullName>
    </submittedName>
</protein>